<accession>A0A1I1PFE9</accession>
<dbReference type="UniPathway" id="UPA00115">
    <property type="reaction ID" value="UER00409"/>
</dbReference>
<dbReference type="PANTHER" id="PTHR11054:SF0">
    <property type="entry name" value="6-PHOSPHOGLUCONOLACTONASE"/>
    <property type="match status" value="1"/>
</dbReference>
<gene>
    <name evidence="7" type="primary">pgl</name>
    <name evidence="9" type="ORF">SAMN05660831_00593</name>
</gene>
<dbReference type="STRING" id="1123397.SAMN05660831_00593"/>
<sequence length="235" mass="25455">MTQPQWRTETDAEAVAATAAADLAQLLEGSDGPFHLALAGGRTPERLYRRLAGMDLPWNRLHIWFGDERAVPPDDPDSNECMSREALLDHVPIPPGQVHPMRPAVTTIRHDAAAYRRELSRWAPRDTAGWPIFDLVLLGLGADGHTASLFPGSCALHEAHRSVVANYAPKLRAWRLTLTYPAINAARRVWLLATGAEKAGAVARLRSGDASAPAARLAPAGEYRILLDRAAAGEG</sequence>
<protein>
    <recommendedName>
        <fullName evidence="6 7">6-phosphogluconolactonase</fullName>
        <shortName evidence="7">6PGL</shortName>
        <ecNumber evidence="5 7">3.1.1.31</ecNumber>
    </recommendedName>
</protein>
<comment type="catalytic activity">
    <reaction evidence="1 7">
        <text>6-phospho-D-glucono-1,5-lactone + H2O = 6-phospho-D-gluconate + H(+)</text>
        <dbReference type="Rhea" id="RHEA:12556"/>
        <dbReference type="ChEBI" id="CHEBI:15377"/>
        <dbReference type="ChEBI" id="CHEBI:15378"/>
        <dbReference type="ChEBI" id="CHEBI:57955"/>
        <dbReference type="ChEBI" id="CHEBI:58759"/>
        <dbReference type="EC" id="3.1.1.31"/>
    </reaction>
</comment>
<dbReference type="EMBL" id="FOMJ01000001">
    <property type="protein sequence ID" value="SFD04740.1"/>
    <property type="molecule type" value="Genomic_DNA"/>
</dbReference>
<dbReference type="GO" id="GO:0005975">
    <property type="term" value="P:carbohydrate metabolic process"/>
    <property type="evidence" value="ECO:0007669"/>
    <property type="project" value="UniProtKB-UniRule"/>
</dbReference>
<dbReference type="OrthoDB" id="9810967at2"/>
<name>A0A1I1PFE9_9GAMM</name>
<dbReference type="PANTHER" id="PTHR11054">
    <property type="entry name" value="6-PHOSPHOGLUCONOLACTONASE"/>
    <property type="match status" value="1"/>
</dbReference>
<dbReference type="Gene3D" id="3.40.50.1360">
    <property type="match status" value="1"/>
</dbReference>
<evidence type="ECO:0000256" key="1">
    <source>
        <dbReference type="ARBA" id="ARBA00000832"/>
    </source>
</evidence>
<evidence type="ECO:0000256" key="6">
    <source>
        <dbReference type="ARBA" id="ARBA00020337"/>
    </source>
</evidence>
<dbReference type="EC" id="3.1.1.31" evidence="5 7"/>
<dbReference type="GO" id="GO:0017057">
    <property type="term" value="F:6-phosphogluconolactonase activity"/>
    <property type="evidence" value="ECO:0007669"/>
    <property type="project" value="UniProtKB-UniRule"/>
</dbReference>
<dbReference type="InterPro" id="IPR037171">
    <property type="entry name" value="NagB/RpiA_transferase-like"/>
</dbReference>
<evidence type="ECO:0000256" key="5">
    <source>
        <dbReference type="ARBA" id="ARBA00013198"/>
    </source>
</evidence>
<dbReference type="RefSeq" id="WP_093427237.1">
    <property type="nucleotide sequence ID" value="NZ_FOMJ01000001.1"/>
</dbReference>
<comment type="pathway">
    <text evidence="3 7">Carbohydrate degradation; pentose phosphate pathway; D-ribulose 5-phosphate from D-glucose 6-phosphate (oxidative stage): step 2/3.</text>
</comment>
<dbReference type="GO" id="GO:0006098">
    <property type="term" value="P:pentose-phosphate shunt"/>
    <property type="evidence" value="ECO:0007669"/>
    <property type="project" value="UniProtKB-UniPathway"/>
</dbReference>
<evidence type="ECO:0000313" key="10">
    <source>
        <dbReference type="Proteomes" id="UP000198611"/>
    </source>
</evidence>
<dbReference type="Proteomes" id="UP000198611">
    <property type="component" value="Unassembled WGS sequence"/>
</dbReference>
<proteinExistence type="inferred from homology"/>
<keyword evidence="10" id="KW-1185">Reference proteome</keyword>
<comment type="similarity">
    <text evidence="4 7">Belongs to the glucosamine/galactosamine-6-phosphate isomerase family. 6-phosphogluconolactonase subfamily.</text>
</comment>
<dbReference type="SUPFAM" id="SSF100950">
    <property type="entry name" value="NagB/RpiA/CoA transferase-like"/>
    <property type="match status" value="1"/>
</dbReference>
<reference evidence="9 10" key="1">
    <citation type="submission" date="2016-10" db="EMBL/GenBank/DDBJ databases">
        <authorList>
            <person name="de Groot N.N."/>
        </authorList>
    </citation>
    <scope>NUCLEOTIDE SEQUENCE [LARGE SCALE GENOMIC DNA]</scope>
    <source>
        <strain evidence="9 10">HL3</strain>
    </source>
</reference>
<evidence type="ECO:0000256" key="4">
    <source>
        <dbReference type="ARBA" id="ARBA00010662"/>
    </source>
</evidence>
<dbReference type="Pfam" id="PF01182">
    <property type="entry name" value="Glucosamine_iso"/>
    <property type="match status" value="1"/>
</dbReference>
<dbReference type="InterPro" id="IPR039104">
    <property type="entry name" value="6PGL"/>
</dbReference>
<organism evidence="9 10">
    <name type="scientific">Thiohalospira halophila DSM 15071</name>
    <dbReference type="NCBI Taxonomy" id="1123397"/>
    <lineage>
        <taxon>Bacteria</taxon>
        <taxon>Pseudomonadati</taxon>
        <taxon>Pseudomonadota</taxon>
        <taxon>Gammaproteobacteria</taxon>
        <taxon>Thiohalospirales</taxon>
        <taxon>Thiohalospiraceae</taxon>
        <taxon>Thiohalospira</taxon>
    </lineage>
</organism>
<dbReference type="InterPro" id="IPR005900">
    <property type="entry name" value="6-phosphogluconolactonase_DevB"/>
</dbReference>
<comment type="function">
    <text evidence="2 7">Hydrolysis of 6-phosphogluconolactone to 6-phosphogluconate.</text>
</comment>
<dbReference type="CDD" id="cd01400">
    <property type="entry name" value="6PGL"/>
    <property type="match status" value="1"/>
</dbReference>
<dbReference type="InterPro" id="IPR006148">
    <property type="entry name" value="Glc/Gal-6P_isomerase"/>
</dbReference>
<evidence type="ECO:0000256" key="7">
    <source>
        <dbReference type="RuleBase" id="RU365095"/>
    </source>
</evidence>
<evidence type="ECO:0000256" key="3">
    <source>
        <dbReference type="ARBA" id="ARBA00004961"/>
    </source>
</evidence>
<feature type="domain" description="Glucosamine/galactosamine-6-phosphate isomerase" evidence="8">
    <location>
        <begin position="11"/>
        <end position="220"/>
    </location>
</feature>
<evidence type="ECO:0000256" key="2">
    <source>
        <dbReference type="ARBA" id="ARBA00002681"/>
    </source>
</evidence>
<dbReference type="NCBIfam" id="TIGR01198">
    <property type="entry name" value="pgl"/>
    <property type="match status" value="1"/>
</dbReference>
<evidence type="ECO:0000259" key="8">
    <source>
        <dbReference type="Pfam" id="PF01182"/>
    </source>
</evidence>
<keyword evidence="7" id="KW-0378">Hydrolase</keyword>
<dbReference type="AlphaFoldDB" id="A0A1I1PFE9"/>
<evidence type="ECO:0000313" key="9">
    <source>
        <dbReference type="EMBL" id="SFD04740.1"/>
    </source>
</evidence>